<proteinExistence type="predicted"/>
<protein>
    <submittedName>
        <fullName evidence="1">Uncharacterized protein</fullName>
    </submittedName>
</protein>
<accession>A0ACC1T2M1</accession>
<name>A0ACC1T2M1_9APHY</name>
<evidence type="ECO:0000313" key="2">
    <source>
        <dbReference type="Proteomes" id="UP001148662"/>
    </source>
</evidence>
<organism evidence="1 2">
    <name type="scientific">Phlebia brevispora</name>
    <dbReference type="NCBI Taxonomy" id="194682"/>
    <lineage>
        <taxon>Eukaryota</taxon>
        <taxon>Fungi</taxon>
        <taxon>Dikarya</taxon>
        <taxon>Basidiomycota</taxon>
        <taxon>Agaricomycotina</taxon>
        <taxon>Agaricomycetes</taxon>
        <taxon>Polyporales</taxon>
        <taxon>Meruliaceae</taxon>
        <taxon>Phlebia</taxon>
    </lineage>
</organism>
<sequence>MIISKGHVEIDKRKVAGVLEWPVLAKVKQVQAFLGFANFYRRFIQDFAKIAKPLTTFTKKDQPWVWSEEQQNAFKALKKAFTSALILHIPDDVNSFYLAIDASDFAIGATLSQKDSTDQLWHPVAFYSKSLNPGKTMQAEDSLSRRSDHEKEVNLNNLDQIVLKLEHFAIMAIEASHETPINDEQILKEVKEALLSDEVTKSYKSLLETRPWKFKKSLQE</sequence>
<dbReference type="EMBL" id="JANHOG010000764">
    <property type="protein sequence ID" value="KAJ3551706.1"/>
    <property type="molecule type" value="Genomic_DNA"/>
</dbReference>
<evidence type="ECO:0000313" key="1">
    <source>
        <dbReference type="EMBL" id="KAJ3551706.1"/>
    </source>
</evidence>
<dbReference type="Proteomes" id="UP001148662">
    <property type="component" value="Unassembled WGS sequence"/>
</dbReference>
<comment type="caution">
    <text evidence="1">The sequence shown here is derived from an EMBL/GenBank/DDBJ whole genome shotgun (WGS) entry which is preliminary data.</text>
</comment>
<gene>
    <name evidence="1" type="ORF">NM688_g4551</name>
</gene>
<keyword evidence="2" id="KW-1185">Reference proteome</keyword>
<reference evidence="1" key="1">
    <citation type="submission" date="2022-07" db="EMBL/GenBank/DDBJ databases">
        <title>Genome Sequence of Phlebia brevispora.</title>
        <authorList>
            <person name="Buettner E."/>
        </authorList>
    </citation>
    <scope>NUCLEOTIDE SEQUENCE</scope>
    <source>
        <strain evidence="1">MPL23</strain>
    </source>
</reference>